<dbReference type="InterPro" id="IPR036770">
    <property type="entry name" value="Ankyrin_rpt-contain_sf"/>
</dbReference>
<name>A0A6J8BR09_MYTCO</name>
<dbReference type="AlphaFoldDB" id="A0A6J8BR09"/>
<dbReference type="SUPFAM" id="SSF48403">
    <property type="entry name" value="Ankyrin repeat"/>
    <property type="match status" value="1"/>
</dbReference>
<keyword evidence="2 3" id="KW-0040">ANK repeat</keyword>
<accession>A0A6J8BR09</accession>
<dbReference type="PROSITE" id="PS50297">
    <property type="entry name" value="ANK_REP_REGION"/>
    <property type="match status" value="1"/>
</dbReference>
<sequence>MIQCVVRNADSWVIRQRFLLEKRDNIEQFITIVPPEYHQMYILRMLDDWYKGRVQHVFNNINLQIPEIRQRFLCYLKTLDYSSQRQLALTCDVAHKDTVLLHCCILGDIPLISWCINHGVDPNQCNVSSMSPLLVTVQEGHTEVMELLLDNKADIDKCEKNEISP</sequence>
<dbReference type="EMBL" id="CACVKT020003840">
    <property type="protein sequence ID" value="CAC5386112.1"/>
    <property type="molecule type" value="Genomic_DNA"/>
</dbReference>
<reference evidence="4 5" key="1">
    <citation type="submission" date="2020-06" db="EMBL/GenBank/DDBJ databases">
        <authorList>
            <person name="Li R."/>
            <person name="Bekaert M."/>
        </authorList>
    </citation>
    <scope>NUCLEOTIDE SEQUENCE [LARGE SCALE GENOMIC DNA]</scope>
    <source>
        <strain evidence="5">wild</strain>
    </source>
</reference>
<keyword evidence="1" id="KW-0677">Repeat</keyword>
<evidence type="ECO:0000256" key="1">
    <source>
        <dbReference type="ARBA" id="ARBA00022737"/>
    </source>
</evidence>
<dbReference type="Proteomes" id="UP000507470">
    <property type="component" value="Unassembled WGS sequence"/>
</dbReference>
<protein>
    <submittedName>
        <fullName evidence="4">ASB14</fullName>
    </submittedName>
</protein>
<dbReference type="SMART" id="SM00248">
    <property type="entry name" value="ANK"/>
    <property type="match status" value="2"/>
</dbReference>
<dbReference type="PANTHER" id="PTHR24171">
    <property type="entry name" value="ANKYRIN REPEAT DOMAIN-CONTAINING PROTEIN 39-RELATED"/>
    <property type="match status" value="1"/>
</dbReference>
<organism evidence="4 5">
    <name type="scientific">Mytilus coruscus</name>
    <name type="common">Sea mussel</name>
    <dbReference type="NCBI Taxonomy" id="42192"/>
    <lineage>
        <taxon>Eukaryota</taxon>
        <taxon>Metazoa</taxon>
        <taxon>Spiralia</taxon>
        <taxon>Lophotrochozoa</taxon>
        <taxon>Mollusca</taxon>
        <taxon>Bivalvia</taxon>
        <taxon>Autobranchia</taxon>
        <taxon>Pteriomorphia</taxon>
        <taxon>Mytilida</taxon>
        <taxon>Mytiloidea</taxon>
        <taxon>Mytilidae</taxon>
        <taxon>Mytilinae</taxon>
        <taxon>Mytilus</taxon>
    </lineage>
</organism>
<evidence type="ECO:0000313" key="5">
    <source>
        <dbReference type="Proteomes" id="UP000507470"/>
    </source>
</evidence>
<proteinExistence type="predicted"/>
<dbReference type="InterPro" id="IPR002110">
    <property type="entry name" value="Ankyrin_rpt"/>
</dbReference>
<dbReference type="Pfam" id="PF12796">
    <property type="entry name" value="Ank_2"/>
    <property type="match status" value="1"/>
</dbReference>
<dbReference type="PROSITE" id="PS50088">
    <property type="entry name" value="ANK_REPEAT"/>
    <property type="match status" value="1"/>
</dbReference>
<feature type="repeat" description="ANK" evidence="3">
    <location>
        <begin position="128"/>
        <end position="160"/>
    </location>
</feature>
<evidence type="ECO:0000256" key="3">
    <source>
        <dbReference type="PROSITE-ProRule" id="PRU00023"/>
    </source>
</evidence>
<gene>
    <name evidence="4" type="ORF">MCOR_21591</name>
</gene>
<evidence type="ECO:0000256" key="2">
    <source>
        <dbReference type="ARBA" id="ARBA00023043"/>
    </source>
</evidence>
<dbReference type="Gene3D" id="1.25.40.20">
    <property type="entry name" value="Ankyrin repeat-containing domain"/>
    <property type="match status" value="1"/>
</dbReference>
<dbReference type="OrthoDB" id="6160589at2759"/>
<evidence type="ECO:0000313" key="4">
    <source>
        <dbReference type="EMBL" id="CAC5386112.1"/>
    </source>
</evidence>
<keyword evidence="5" id="KW-1185">Reference proteome</keyword>